<dbReference type="GO" id="GO:0006284">
    <property type="term" value="P:base-excision repair"/>
    <property type="evidence" value="ECO:0007669"/>
    <property type="project" value="InterPro"/>
</dbReference>
<evidence type="ECO:0000256" key="2">
    <source>
        <dbReference type="ARBA" id="ARBA00022763"/>
    </source>
</evidence>
<dbReference type="PANTHER" id="PTHR10429">
    <property type="entry name" value="DNA-3-METHYLADENINE GLYCOSYLASE"/>
    <property type="match status" value="1"/>
</dbReference>
<evidence type="ECO:0000313" key="6">
    <source>
        <dbReference type="EMBL" id="SJZ54061.1"/>
    </source>
</evidence>
<evidence type="ECO:0000256" key="3">
    <source>
        <dbReference type="ARBA" id="ARBA00022801"/>
    </source>
</evidence>
<proteinExistence type="inferred from homology"/>
<reference evidence="6 7" key="1">
    <citation type="submission" date="2017-02" db="EMBL/GenBank/DDBJ databases">
        <authorList>
            <person name="Peterson S.W."/>
        </authorList>
    </citation>
    <scope>NUCLEOTIDE SEQUENCE [LARGE SCALE GENOMIC DNA]</scope>
    <source>
        <strain evidence="6 7">DSM 15102</strain>
    </source>
</reference>
<dbReference type="CDD" id="cd00540">
    <property type="entry name" value="AAG"/>
    <property type="match status" value="1"/>
</dbReference>
<dbReference type="PANTHER" id="PTHR10429:SF0">
    <property type="entry name" value="DNA-3-METHYLADENINE GLYCOSYLASE"/>
    <property type="match status" value="1"/>
</dbReference>
<dbReference type="NCBIfam" id="NF002001">
    <property type="entry name" value="PRK00802.1-1"/>
    <property type="match status" value="1"/>
</dbReference>
<dbReference type="HAMAP" id="MF_00527">
    <property type="entry name" value="3MGH"/>
    <property type="match status" value="1"/>
</dbReference>
<dbReference type="Pfam" id="PF02245">
    <property type="entry name" value="Pur_DNA_glyco"/>
    <property type="match status" value="1"/>
</dbReference>
<name>A0A1T4LHI8_9FIRM</name>
<dbReference type="SUPFAM" id="SSF50486">
    <property type="entry name" value="FMT C-terminal domain-like"/>
    <property type="match status" value="1"/>
</dbReference>
<dbReference type="EMBL" id="FUWV01000004">
    <property type="protein sequence ID" value="SJZ54061.1"/>
    <property type="molecule type" value="Genomic_DNA"/>
</dbReference>
<evidence type="ECO:0000256" key="5">
    <source>
        <dbReference type="HAMAP-Rule" id="MF_00527"/>
    </source>
</evidence>
<dbReference type="AlphaFoldDB" id="A0A1T4LHI8"/>
<dbReference type="FunFam" id="3.10.300.10:FF:000001">
    <property type="entry name" value="Putative 3-methyladenine DNA glycosylase"/>
    <property type="match status" value="1"/>
</dbReference>
<keyword evidence="2 5" id="KW-0227">DNA damage</keyword>
<dbReference type="Gene3D" id="3.10.300.10">
    <property type="entry name" value="Methylpurine-DNA glycosylase (MPG)"/>
    <property type="match status" value="1"/>
</dbReference>
<dbReference type="NCBIfam" id="TIGR00567">
    <property type="entry name" value="3mg"/>
    <property type="match status" value="1"/>
</dbReference>
<organism evidence="6 7">
    <name type="scientific">Garciella nitratireducens DSM 15102</name>
    <dbReference type="NCBI Taxonomy" id="1121911"/>
    <lineage>
        <taxon>Bacteria</taxon>
        <taxon>Bacillati</taxon>
        <taxon>Bacillota</taxon>
        <taxon>Clostridia</taxon>
        <taxon>Eubacteriales</taxon>
        <taxon>Eubacteriaceae</taxon>
        <taxon>Garciella</taxon>
    </lineage>
</organism>
<dbReference type="Proteomes" id="UP000196365">
    <property type="component" value="Unassembled WGS sequence"/>
</dbReference>
<dbReference type="InterPro" id="IPR036995">
    <property type="entry name" value="MPG_sf"/>
</dbReference>
<sequence>MRLDLSFYQKDAITLAQDLLGKLLIREIDGEKIMTKIVETEAYMGPEDKAAHSYNNKRTERTEVMFGRAGRAYIYLIYGKYYCLNIVAALENIPQAVLIRAVEPVKGVEIIKKNRPIKSQKIQDLTNGPGKLCDALKIDKSFNGTDLVYENQLYILDHPQNFKIQSSKRINIDYAQEYKDKLWRFYIKENSFVSK</sequence>
<dbReference type="InterPro" id="IPR003180">
    <property type="entry name" value="MPG"/>
</dbReference>
<keyword evidence="4 5" id="KW-0234">DNA repair</keyword>
<evidence type="ECO:0000256" key="4">
    <source>
        <dbReference type="ARBA" id="ARBA00023204"/>
    </source>
</evidence>
<evidence type="ECO:0000313" key="7">
    <source>
        <dbReference type="Proteomes" id="UP000196365"/>
    </source>
</evidence>
<comment type="similarity">
    <text evidence="1 5">Belongs to the DNA glycosylase MPG family.</text>
</comment>
<protein>
    <recommendedName>
        <fullName evidence="5">Putative 3-methyladenine DNA glycosylase</fullName>
        <ecNumber evidence="5">3.2.2.-</ecNumber>
    </recommendedName>
</protein>
<dbReference type="GO" id="GO:0003905">
    <property type="term" value="F:alkylbase DNA N-glycosylase activity"/>
    <property type="evidence" value="ECO:0007669"/>
    <property type="project" value="InterPro"/>
</dbReference>
<evidence type="ECO:0000256" key="1">
    <source>
        <dbReference type="ARBA" id="ARBA00009232"/>
    </source>
</evidence>
<dbReference type="GO" id="GO:0003677">
    <property type="term" value="F:DNA binding"/>
    <property type="evidence" value="ECO:0007669"/>
    <property type="project" value="InterPro"/>
</dbReference>
<dbReference type="InterPro" id="IPR011034">
    <property type="entry name" value="Formyl_transferase-like_C_sf"/>
</dbReference>
<keyword evidence="7" id="KW-1185">Reference proteome</keyword>
<keyword evidence="3 5" id="KW-0378">Hydrolase</keyword>
<gene>
    <name evidence="6" type="ORF">SAMN02745973_00959</name>
</gene>
<dbReference type="EC" id="3.2.2.-" evidence="5"/>
<accession>A0A1T4LHI8</accession>